<dbReference type="STRING" id="1429083.GCA_001885685_00279"/>
<organism evidence="3 4">
    <name type="scientific">Atopomonas hussainii</name>
    <dbReference type="NCBI Taxonomy" id="1429083"/>
    <lineage>
        <taxon>Bacteria</taxon>
        <taxon>Pseudomonadati</taxon>
        <taxon>Pseudomonadota</taxon>
        <taxon>Gammaproteobacteria</taxon>
        <taxon>Pseudomonadales</taxon>
        <taxon>Pseudomonadaceae</taxon>
        <taxon>Atopomonas</taxon>
    </lineage>
</organism>
<reference evidence="3 4" key="1">
    <citation type="submission" date="2016-10" db="EMBL/GenBank/DDBJ databases">
        <authorList>
            <person name="de Groot N.N."/>
        </authorList>
    </citation>
    <scope>NUCLEOTIDE SEQUENCE [LARGE SCALE GENOMIC DNA]</scope>
    <source>
        <strain evidence="3 4">JCM 19513</strain>
    </source>
</reference>
<dbReference type="PANTHER" id="PTHR30535:SF34">
    <property type="entry name" value="MOLYBDATE-BINDING PROTEIN MOLA"/>
    <property type="match status" value="1"/>
</dbReference>
<dbReference type="Proteomes" id="UP000185766">
    <property type="component" value="Unassembled WGS sequence"/>
</dbReference>
<dbReference type="GO" id="GO:0071281">
    <property type="term" value="P:cellular response to iron ion"/>
    <property type="evidence" value="ECO:0007669"/>
    <property type="project" value="TreeGrafter"/>
</dbReference>
<evidence type="ECO:0000259" key="2">
    <source>
        <dbReference type="PROSITE" id="PS50983"/>
    </source>
</evidence>
<dbReference type="EMBL" id="FOAS01000017">
    <property type="protein sequence ID" value="SEL68469.1"/>
    <property type="molecule type" value="Genomic_DNA"/>
</dbReference>
<keyword evidence="1" id="KW-0732">Signal</keyword>
<proteinExistence type="predicted"/>
<dbReference type="InterPro" id="IPR050902">
    <property type="entry name" value="ABC_Transporter_SBP"/>
</dbReference>
<dbReference type="Pfam" id="PF01497">
    <property type="entry name" value="Peripla_BP_2"/>
    <property type="match status" value="1"/>
</dbReference>
<evidence type="ECO:0000256" key="1">
    <source>
        <dbReference type="ARBA" id="ARBA00022729"/>
    </source>
</evidence>
<protein>
    <submittedName>
        <fullName evidence="3">Iron complex transport system substrate-binding protein/vitamin B12 transport system substrate-binding protein</fullName>
    </submittedName>
</protein>
<evidence type="ECO:0000313" key="3">
    <source>
        <dbReference type="EMBL" id="SEL68469.1"/>
    </source>
</evidence>
<name>A0A1H7S832_9GAMM</name>
<dbReference type="CDD" id="cd01144">
    <property type="entry name" value="BtuF"/>
    <property type="match status" value="1"/>
</dbReference>
<sequence>MLIALVLSANVRAAEVTAPQRVVSLSPSTTDLLVELGGAAQLLAMVDAGERPHAVKHALSLGRYTDVSAEQLLALNPDLVLLWDGGETPRLLAQLQALEVPLWVATPKGMADIPRQLRDLGARLGRAERGEWLAKQFTERQVKLTERYQRVTPLKVFYQVWHRPMYTLGGPQPITDALRVCGARNVFAALSQAAPVVSPEAVLAANPDVIILGSDDAAQNTRFWQQYPQLAAAQKQQIWLLDTRQLERPSFQMIDAVEQLCEALRKAN</sequence>
<accession>A0A1H7S832</accession>
<dbReference type="InterPro" id="IPR002491">
    <property type="entry name" value="ABC_transptr_periplasmic_BD"/>
</dbReference>
<keyword evidence="4" id="KW-1185">Reference proteome</keyword>
<dbReference type="Gene3D" id="3.40.50.1980">
    <property type="entry name" value="Nitrogenase molybdenum iron protein domain"/>
    <property type="match status" value="2"/>
</dbReference>
<dbReference type="InterPro" id="IPR054828">
    <property type="entry name" value="Vit_B12_bind_prot"/>
</dbReference>
<dbReference type="AlphaFoldDB" id="A0A1H7S832"/>
<evidence type="ECO:0000313" key="4">
    <source>
        <dbReference type="Proteomes" id="UP000185766"/>
    </source>
</evidence>
<dbReference type="SUPFAM" id="SSF53807">
    <property type="entry name" value="Helical backbone' metal receptor"/>
    <property type="match status" value="1"/>
</dbReference>
<feature type="domain" description="Fe/B12 periplasmic-binding" evidence="2">
    <location>
        <begin position="21"/>
        <end position="268"/>
    </location>
</feature>
<dbReference type="PANTHER" id="PTHR30535">
    <property type="entry name" value="VITAMIN B12-BINDING PROTEIN"/>
    <property type="match status" value="1"/>
</dbReference>
<dbReference type="NCBIfam" id="NF038402">
    <property type="entry name" value="TroA_like"/>
    <property type="match status" value="1"/>
</dbReference>
<gene>
    <name evidence="3" type="ORF">SAMN05216214_11764</name>
</gene>
<dbReference type="PROSITE" id="PS50983">
    <property type="entry name" value="FE_B12_PBP"/>
    <property type="match status" value="1"/>
</dbReference>